<evidence type="ECO:0000259" key="3">
    <source>
        <dbReference type="Pfam" id="PF05065"/>
    </source>
</evidence>
<dbReference type="Pfam" id="PF05065">
    <property type="entry name" value="Phage_capsid"/>
    <property type="match status" value="1"/>
</dbReference>
<dbReference type="Proteomes" id="UP000183670">
    <property type="component" value="Unassembled WGS sequence"/>
</dbReference>
<dbReference type="InterPro" id="IPR054612">
    <property type="entry name" value="Phage_capsid-like_C"/>
</dbReference>
<accession>A0A1G6G598</accession>
<evidence type="ECO:0000313" key="5">
    <source>
        <dbReference type="Proteomes" id="UP000183670"/>
    </source>
</evidence>
<protein>
    <submittedName>
        <fullName evidence="4">Phage major capsid protein, HK97 family</fullName>
    </submittedName>
</protein>
<dbReference type="AlphaFoldDB" id="A0A1G6G598"/>
<name>A0A1G6G598_BACOV</name>
<dbReference type="InterPro" id="IPR024455">
    <property type="entry name" value="Phage_capsid"/>
</dbReference>
<gene>
    <name evidence="4" type="ORF">SAMN05192581_101854</name>
</gene>
<sequence>MAKEKSITELKDERNQLIARSKEIINGAKTEKRQFKPEEAEELGTNQQRRAEIDLEIEEHEVMNRQQGKRHQPKTNERFSLRRAIANMVDGAQQNESDASVIDAATTLHNTSGAQMADKRSIVVPVNLESRAAFTAATEAATGVIIDEEQQEMLLPLQSALVLARAGARFMTGLQGNIYWPQFSGANVFWEGENEEAKDGAGKFSKGDVFKPLRLTAYVDISKQLLVQENASVEAYIRQAIAVAIAQKIEQTAFSKTKGVENTPDGMFHTLSNSVKGDINWAQIVAMETNADTQNALFGNLAYILHPSLIGKAKTKVKDASGAGGFIFAGNGDGQLNGYKALRTNNLPKELGEGNDEFGAVFGNWSDYFLGQWGGIELLVDPYTQALKGTVRLITNSYWNMGFIRKESFCVASMK</sequence>
<feature type="domain" description="Phage capsid-like C-terminal" evidence="3">
    <location>
        <begin position="145"/>
        <end position="412"/>
    </location>
</feature>
<organism evidence="4 5">
    <name type="scientific">Bacteroides ovatus</name>
    <dbReference type="NCBI Taxonomy" id="28116"/>
    <lineage>
        <taxon>Bacteria</taxon>
        <taxon>Pseudomonadati</taxon>
        <taxon>Bacteroidota</taxon>
        <taxon>Bacteroidia</taxon>
        <taxon>Bacteroidales</taxon>
        <taxon>Bacteroidaceae</taxon>
        <taxon>Bacteroides</taxon>
    </lineage>
</organism>
<feature type="region of interest" description="Disordered" evidence="2">
    <location>
        <begin position="27"/>
        <end position="46"/>
    </location>
</feature>
<comment type="subcellular location">
    <subcellularLocation>
        <location evidence="1">Virion</location>
    </subcellularLocation>
</comment>
<dbReference type="EMBL" id="FMYE01000018">
    <property type="protein sequence ID" value="SDB77187.1"/>
    <property type="molecule type" value="Genomic_DNA"/>
</dbReference>
<dbReference type="RefSeq" id="WP_074558121.1">
    <property type="nucleotide sequence ID" value="NZ_FMYE01000018.1"/>
</dbReference>
<reference evidence="4 5" key="1">
    <citation type="submission" date="2016-10" db="EMBL/GenBank/DDBJ databases">
        <authorList>
            <person name="de Groot N.N."/>
        </authorList>
    </citation>
    <scope>NUCLEOTIDE SEQUENCE [LARGE SCALE GENOMIC DNA]</scope>
    <source>
        <strain evidence="4 5">NLAE-zl-C500</strain>
    </source>
</reference>
<evidence type="ECO:0000313" key="4">
    <source>
        <dbReference type="EMBL" id="SDB77187.1"/>
    </source>
</evidence>
<dbReference type="NCBIfam" id="TIGR01554">
    <property type="entry name" value="major_cap_HK97"/>
    <property type="match status" value="1"/>
</dbReference>
<proteinExistence type="predicted"/>
<evidence type="ECO:0000256" key="2">
    <source>
        <dbReference type="SAM" id="MobiDB-lite"/>
    </source>
</evidence>
<evidence type="ECO:0000256" key="1">
    <source>
        <dbReference type="ARBA" id="ARBA00004328"/>
    </source>
</evidence>
<feature type="compositionally biased region" description="Basic and acidic residues" evidence="2">
    <location>
        <begin position="27"/>
        <end position="38"/>
    </location>
</feature>
<dbReference type="SUPFAM" id="SSF56563">
    <property type="entry name" value="Major capsid protein gp5"/>
    <property type="match status" value="1"/>
</dbReference>